<name>A0A915Q6A2_9BILA</name>
<dbReference type="SUPFAM" id="SSF55920">
    <property type="entry name" value="Creatinase/aminopeptidase"/>
    <property type="match status" value="1"/>
</dbReference>
<sequence length="461" mass="51382">MASSMATVAKVKQAIDVGEYMQRRSNLIVRLRQAVPEIKNKSLVVVLRSAARQFYAPDVPYPFHQCSYFRYLTGLNQPDAVLVISAESTRKPRSTLYVEERSEKQELWEGPGLSANEIASVSGLDEIKERNQLILDLQMLTFNTASCAVSYDTITLHTVRDGLPEFLSSCSTFVPVRKHIDSLRWIKSSAEQKLMRRTCYIGAQSMNTVMARSRGVGNENEIVGRLELEVRRRGAASLAYPPVVAAGNRANIIHYLDANKAIDDNDAVLIDAGCDYEGYSSDITRVFPVSGCFSAPQRAIYDALNDVQSRLLDFVKQTELLTLNGIYLAMIEYIATNLVEVGVFSSNLEKEELLYEADKICPHHVSHYLGMDVHDTASVARDIPLQSGVTFTIEPGKAIIGREFRGIGMRIEDDILLGPNGVMEVLTKDAVRNPENIELLVRNGHMGLNNGEFCMKQNLPR</sequence>
<dbReference type="PANTHER" id="PTHR43226">
    <property type="entry name" value="XAA-PRO AMINOPEPTIDASE 3"/>
    <property type="match status" value="1"/>
</dbReference>
<evidence type="ECO:0000313" key="8">
    <source>
        <dbReference type="WBParaSite" id="sdigi.contig9.g1037.t1"/>
    </source>
</evidence>
<dbReference type="GO" id="GO:0030145">
    <property type="term" value="F:manganese ion binding"/>
    <property type="evidence" value="ECO:0007669"/>
    <property type="project" value="InterPro"/>
</dbReference>
<evidence type="ECO:0000259" key="6">
    <source>
        <dbReference type="SMART" id="SM01011"/>
    </source>
</evidence>
<feature type="domain" description="Aminopeptidase P N-terminal" evidence="6">
    <location>
        <begin position="15"/>
        <end position="158"/>
    </location>
</feature>
<evidence type="ECO:0000256" key="4">
    <source>
        <dbReference type="ARBA" id="ARBA00022801"/>
    </source>
</evidence>
<keyword evidence="5" id="KW-0464">Manganese</keyword>
<dbReference type="SUPFAM" id="SSF53092">
    <property type="entry name" value="Creatinase/prolidase N-terminal domain"/>
    <property type="match status" value="1"/>
</dbReference>
<dbReference type="InterPro" id="IPR052433">
    <property type="entry name" value="X-Pro_dipept-like"/>
</dbReference>
<evidence type="ECO:0000256" key="5">
    <source>
        <dbReference type="ARBA" id="ARBA00023211"/>
    </source>
</evidence>
<dbReference type="Gene3D" id="3.90.230.10">
    <property type="entry name" value="Creatinase/methionine aminopeptidase superfamily"/>
    <property type="match status" value="1"/>
</dbReference>
<dbReference type="Gene3D" id="3.40.350.10">
    <property type="entry name" value="Creatinase/prolidase N-terminal domain"/>
    <property type="match status" value="1"/>
</dbReference>
<dbReference type="InterPro" id="IPR036005">
    <property type="entry name" value="Creatinase/aminopeptidase-like"/>
</dbReference>
<dbReference type="PANTHER" id="PTHR43226:SF4">
    <property type="entry name" value="XAA-PRO AMINOPEPTIDASE 3"/>
    <property type="match status" value="1"/>
</dbReference>
<evidence type="ECO:0000256" key="1">
    <source>
        <dbReference type="ARBA" id="ARBA00001936"/>
    </source>
</evidence>
<dbReference type="InterPro" id="IPR029149">
    <property type="entry name" value="Creatin/AminoP/Spt16_N"/>
</dbReference>
<dbReference type="AlphaFoldDB" id="A0A915Q6A2"/>
<dbReference type="Proteomes" id="UP000887581">
    <property type="component" value="Unplaced"/>
</dbReference>
<dbReference type="Pfam" id="PF00557">
    <property type="entry name" value="Peptidase_M24"/>
    <property type="match status" value="1"/>
</dbReference>
<dbReference type="Pfam" id="PF05195">
    <property type="entry name" value="AMP_N"/>
    <property type="match status" value="1"/>
</dbReference>
<dbReference type="GO" id="GO:0005739">
    <property type="term" value="C:mitochondrion"/>
    <property type="evidence" value="ECO:0007669"/>
    <property type="project" value="TreeGrafter"/>
</dbReference>
<keyword evidence="7" id="KW-1185">Reference proteome</keyword>
<keyword evidence="3" id="KW-0479">Metal-binding</keyword>
<dbReference type="WBParaSite" id="sdigi.contig9.g1037.t1">
    <property type="protein sequence ID" value="sdigi.contig9.g1037.t1"/>
    <property type="gene ID" value="sdigi.contig9.g1037"/>
</dbReference>
<accession>A0A915Q6A2</accession>
<protein>
    <submittedName>
        <fullName evidence="8">Aminopeptidase P N-terminal domain-containing protein</fullName>
    </submittedName>
</protein>
<comment type="cofactor">
    <cofactor evidence="1">
        <name>Mn(2+)</name>
        <dbReference type="ChEBI" id="CHEBI:29035"/>
    </cofactor>
</comment>
<dbReference type="InterPro" id="IPR007865">
    <property type="entry name" value="Aminopep_P_N"/>
</dbReference>
<organism evidence="7 8">
    <name type="scientific">Setaria digitata</name>
    <dbReference type="NCBI Taxonomy" id="48799"/>
    <lineage>
        <taxon>Eukaryota</taxon>
        <taxon>Metazoa</taxon>
        <taxon>Ecdysozoa</taxon>
        <taxon>Nematoda</taxon>
        <taxon>Chromadorea</taxon>
        <taxon>Rhabditida</taxon>
        <taxon>Spirurina</taxon>
        <taxon>Spiruromorpha</taxon>
        <taxon>Filarioidea</taxon>
        <taxon>Setariidae</taxon>
        <taxon>Setaria</taxon>
    </lineage>
</organism>
<comment type="similarity">
    <text evidence="2">Belongs to the peptidase M24B family.</text>
</comment>
<reference evidence="8" key="1">
    <citation type="submission" date="2022-11" db="UniProtKB">
        <authorList>
            <consortium name="WormBaseParasite"/>
        </authorList>
    </citation>
    <scope>IDENTIFICATION</scope>
</reference>
<evidence type="ECO:0000256" key="3">
    <source>
        <dbReference type="ARBA" id="ARBA00022723"/>
    </source>
</evidence>
<proteinExistence type="inferred from homology"/>
<dbReference type="GO" id="GO:0006508">
    <property type="term" value="P:proteolysis"/>
    <property type="evidence" value="ECO:0007669"/>
    <property type="project" value="TreeGrafter"/>
</dbReference>
<dbReference type="InterPro" id="IPR000994">
    <property type="entry name" value="Pept_M24"/>
</dbReference>
<evidence type="ECO:0000256" key="2">
    <source>
        <dbReference type="ARBA" id="ARBA00008766"/>
    </source>
</evidence>
<dbReference type="GO" id="GO:0070006">
    <property type="term" value="F:metalloaminopeptidase activity"/>
    <property type="evidence" value="ECO:0007669"/>
    <property type="project" value="InterPro"/>
</dbReference>
<evidence type="ECO:0000313" key="7">
    <source>
        <dbReference type="Proteomes" id="UP000887581"/>
    </source>
</evidence>
<keyword evidence="4" id="KW-0378">Hydrolase</keyword>
<dbReference type="SMART" id="SM01011">
    <property type="entry name" value="AMP_N"/>
    <property type="match status" value="1"/>
</dbReference>